<evidence type="ECO:0000313" key="1">
    <source>
        <dbReference type="EMBL" id="MDT9000453.1"/>
    </source>
</evidence>
<sequence length="371" mass="41431">MAGMKKRAHGPSLYYASDKNVFDALNQHKVDTPTVVKLFQRRNVVVSKKTPRDELAKYFSTLTHDYYDHKEIAARLGVATRRERTTSMDVSGVGGADELHGVVEQLKKEMESSGDTVQVARDGDNITIRVQYSEVDYKRSEFSQVQVRDGTIEFVKSAAGYVVRNTQNDYLNGVRETLLAKVEKATSEPLTKVVVALFDIPSAKLRSKFFHELASSLPSFVRRDVTDVYVFKAKPEAEDDEDEAGGGDFGSETHVERVFLRGSGVSRSEILNELLDEEDYYIIKMGWTATELLGEGNVYDIEAGFADPKDCTGFSFILSGVFPLEEGKVSTRRRPPHKHEIDALSRVIESKARDLVAALRSEFLGAEAGRE</sequence>
<organism evidence="1 2">
    <name type="scientific">Roseateles aquae</name>
    <dbReference type="NCBI Taxonomy" id="3077235"/>
    <lineage>
        <taxon>Bacteria</taxon>
        <taxon>Pseudomonadati</taxon>
        <taxon>Pseudomonadota</taxon>
        <taxon>Betaproteobacteria</taxon>
        <taxon>Burkholderiales</taxon>
        <taxon>Sphaerotilaceae</taxon>
        <taxon>Roseateles</taxon>
    </lineage>
</organism>
<comment type="caution">
    <text evidence="1">The sequence shown here is derived from an EMBL/GenBank/DDBJ whole genome shotgun (WGS) entry which is preliminary data.</text>
</comment>
<gene>
    <name evidence="1" type="ORF">RQP53_14350</name>
</gene>
<name>A0ABU3PD42_9BURK</name>
<accession>A0ABU3PD42</accession>
<dbReference type="EMBL" id="JAVXZY010000005">
    <property type="protein sequence ID" value="MDT9000453.1"/>
    <property type="molecule type" value="Genomic_DNA"/>
</dbReference>
<dbReference type="RefSeq" id="WP_315651040.1">
    <property type="nucleotide sequence ID" value="NZ_JAVXZY010000005.1"/>
</dbReference>
<protein>
    <submittedName>
        <fullName evidence="1">Uncharacterized protein</fullName>
    </submittedName>
</protein>
<dbReference type="Proteomes" id="UP001246372">
    <property type="component" value="Unassembled WGS sequence"/>
</dbReference>
<keyword evidence="2" id="KW-1185">Reference proteome</keyword>
<proteinExistence type="predicted"/>
<evidence type="ECO:0000313" key="2">
    <source>
        <dbReference type="Proteomes" id="UP001246372"/>
    </source>
</evidence>
<reference evidence="1" key="1">
    <citation type="submission" date="2023-09" db="EMBL/GenBank/DDBJ databases">
        <title>Paucibacter sp. APW11 Genome sequencing and assembly.</title>
        <authorList>
            <person name="Kim I."/>
        </authorList>
    </citation>
    <scope>NUCLEOTIDE SEQUENCE</scope>
    <source>
        <strain evidence="1">APW11</strain>
    </source>
</reference>